<feature type="domain" description="4Fe-4S ferredoxin-type" evidence="1">
    <location>
        <begin position="30"/>
        <end position="61"/>
    </location>
</feature>
<dbReference type="RefSeq" id="WP_255332255.1">
    <property type="nucleotide sequence ID" value="NZ_VOTZ01000008.1"/>
</dbReference>
<dbReference type="PROSITE" id="PS51379">
    <property type="entry name" value="4FE4S_FER_2"/>
    <property type="match status" value="1"/>
</dbReference>
<dbReference type="Pfam" id="PF03692">
    <property type="entry name" value="CxxCxxCC"/>
    <property type="match status" value="1"/>
</dbReference>
<protein>
    <submittedName>
        <fullName evidence="2">YkgJ family cysteine cluster protein</fullName>
    </submittedName>
</protein>
<dbReference type="AlphaFoldDB" id="A0ABD4TK57"/>
<keyword evidence="3" id="KW-1185">Reference proteome</keyword>
<name>A0ABD4TK57_9EURY</name>
<dbReference type="InterPro" id="IPR017896">
    <property type="entry name" value="4Fe4S_Fe-S-bd"/>
</dbReference>
<accession>A0ABD4TK57</accession>
<gene>
    <name evidence="2" type="ORF">FTO68_04825</name>
</gene>
<sequence>MSRSDPVTRRILTLREEESSLLSYPEERLIEIICDVGFACDGCGRCCTASCNGHVFLLDRDLPYLRNNHPEALIPAPDFEFGDSNGTLYVSGYALRVQEDGRCLFLTKENRCSIYEDRFSICRIYPYMLHQEPDAEGVVDWRQIAGVGDHGEYHLPIEEAEAEQIAEAVIAYELAFIRQQIGFWEAISRYFNEQNLRHVRKIYDQAYQRFQKGEPVRVMVYAGGSFDCHVVRIEDYRGFSHP</sequence>
<reference evidence="2 3" key="1">
    <citation type="submission" date="2019-08" db="EMBL/GenBank/DDBJ databases">
        <authorList>
            <person name="Chen S.-C."/>
            <person name="Lai M.-C."/>
            <person name="You Y.-T."/>
        </authorList>
    </citation>
    <scope>NUCLEOTIDE SEQUENCE [LARGE SCALE GENOMIC DNA]</scope>
    <source>
        <strain evidence="2 3">P2F9704a</strain>
    </source>
</reference>
<dbReference type="EMBL" id="VOTZ01000008">
    <property type="protein sequence ID" value="MCQ1538313.1"/>
    <property type="molecule type" value="Genomic_DNA"/>
</dbReference>
<dbReference type="PANTHER" id="PTHR35866:SF1">
    <property type="entry name" value="YKGJ FAMILY CYSTEINE CLUSTER PROTEIN"/>
    <property type="match status" value="1"/>
</dbReference>
<evidence type="ECO:0000313" key="2">
    <source>
        <dbReference type="EMBL" id="MCQ1538313.1"/>
    </source>
</evidence>
<dbReference type="PANTHER" id="PTHR35866">
    <property type="entry name" value="PUTATIVE-RELATED"/>
    <property type="match status" value="1"/>
</dbReference>
<dbReference type="InterPro" id="IPR005358">
    <property type="entry name" value="Puta_zinc/iron-chelating_dom"/>
</dbReference>
<organism evidence="2 3">
    <name type="scientific">Methanocalculus taiwanensis</name>
    <dbReference type="NCBI Taxonomy" id="106207"/>
    <lineage>
        <taxon>Archaea</taxon>
        <taxon>Methanobacteriati</taxon>
        <taxon>Methanobacteriota</taxon>
        <taxon>Stenosarchaea group</taxon>
        <taxon>Methanomicrobia</taxon>
        <taxon>Methanomicrobiales</taxon>
        <taxon>Methanocalculaceae</taxon>
        <taxon>Methanocalculus</taxon>
    </lineage>
</organism>
<evidence type="ECO:0000313" key="3">
    <source>
        <dbReference type="Proteomes" id="UP001524383"/>
    </source>
</evidence>
<evidence type="ECO:0000259" key="1">
    <source>
        <dbReference type="PROSITE" id="PS51379"/>
    </source>
</evidence>
<proteinExistence type="predicted"/>
<dbReference type="Proteomes" id="UP001524383">
    <property type="component" value="Unassembled WGS sequence"/>
</dbReference>
<comment type="caution">
    <text evidence="2">The sequence shown here is derived from an EMBL/GenBank/DDBJ whole genome shotgun (WGS) entry which is preliminary data.</text>
</comment>